<dbReference type="EMBL" id="LUCM01011194">
    <property type="protein sequence ID" value="KAA0184299.1"/>
    <property type="molecule type" value="Genomic_DNA"/>
</dbReference>
<feature type="coiled-coil region" evidence="1">
    <location>
        <begin position="203"/>
        <end position="232"/>
    </location>
</feature>
<accession>A0A8E0VGB9</accession>
<evidence type="ECO:0000256" key="2">
    <source>
        <dbReference type="SAM" id="MobiDB-lite"/>
    </source>
</evidence>
<dbReference type="Proteomes" id="UP000728185">
    <property type="component" value="Unassembled WGS sequence"/>
</dbReference>
<name>A0A8E0VGB9_9TREM</name>
<feature type="region of interest" description="Disordered" evidence="2">
    <location>
        <begin position="380"/>
        <end position="467"/>
    </location>
</feature>
<evidence type="ECO:0008006" key="5">
    <source>
        <dbReference type="Google" id="ProtNLM"/>
    </source>
</evidence>
<sequence>RATITKLSEEKCTVLDLLERNEQDSLEIFGALKVNDEKKDKEIFSLRKQLCQTVASHNLNKVECIAELERSIKRMEENVQQKDNEIRNLQKNLHSLQEFMDDRDKYNTELSNMRIRKESLQNIQMLALEAHRTALSNMSTSIKSVYKQNVEMRMLLKYFKEKLQSVSSSSSQLESLNQQLLLEKNALSYLVRKLKADFKHLLLKSTEQENREAELKQALSRAEQEFNMFRKNATDLLADKELESQKSIERLNRIAQIERKRTARVYALANRILAQRSDVEEFFLTSLNEVRNEIATTQANYKRDAKAAYETRFRLAYYGAADYPPTKTFQPGLPSTNSVYDDMKTANCMPSHTKVQFCELTWEQKERVLANLFAQMNAGRKQKRSSLPAIGSSSALCTPTEGEHHSKNTDTSMTPNSTTDTEIGARKGSPLKLPEELCLDVPGSPRSDAENHEKPCGSVELHDAENRDGHVLAQFIPEQKYVLK</sequence>
<proteinExistence type="predicted"/>
<reference evidence="3" key="1">
    <citation type="submission" date="2019-05" db="EMBL/GenBank/DDBJ databases">
        <title>Annotation for the trematode Fasciolopsis buski.</title>
        <authorList>
            <person name="Choi Y.-J."/>
        </authorList>
    </citation>
    <scope>NUCLEOTIDE SEQUENCE</scope>
    <source>
        <strain evidence="3">HT</strain>
        <tissue evidence="3">Whole worm</tissue>
    </source>
</reference>
<evidence type="ECO:0000313" key="3">
    <source>
        <dbReference type="EMBL" id="KAA0184299.1"/>
    </source>
</evidence>
<dbReference type="PANTHER" id="PTHR14845:SF0">
    <property type="entry name" value="DUF4515 DOMAIN-CONTAINING PROTEIN"/>
    <property type="match status" value="1"/>
</dbReference>
<keyword evidence="4" id="KW-1185">Reference proteome</keyword>
<feature type="coiled-coil region" evidence="1">
    <location>
        <begin position="65"/>
        <end position="123"/>
    </location>
</feature>
<organism evidence="3 4">
    <name type="scientific">Fasciolopsis buskii</name>
    <dbReference type="NCBI Taxonomy" id="27845"/>
    <lineage>
        <taxon>Eukaryota</taxon>
        <taxon>Metazoa</taxon>
        <taxon>Spiralia</taxon>
        <taxon>Lophotrochozoa</taxon>
        <taxon>Platyhelminthes</taxon>
        <taxon>Trematoda</taxon>
        <taxon>Digenea</taxon>
        <taxon>Plagiorchiida</taxon>
        <taxon>Echinostomata</taxon>
        <taxon>Echinostomatoidea</taxon>
        <taxon>Fasciolidae</taxon>
        <taxon>Fasciolopsis</taxon>
    </lineage>
</organism>
<feature type="non-terminal residue" evidence="3">
    <location>
        <position position="484"/>
    </location>
</feature>
<dbReference type="AlphaFoldDB" id="A0A8E0VGB9"/>
<dbReference type="OrthoDB" id="6275855at2759"/>
<evidence type="ECO:0000313" key="4">
    <source>
        <dbReference type="Proteomes" id="UP000728185"/>
    </source>
</evidence>
<dbReference type="PANTHER" id="PTHR14845">
    <property type="entry name" value="COILED-COIL DOMAIN-CONTAINING 166"/>
    <property type="match status" value="1"/>
</dbReference>
<keyword evidence="1" id="KW-0175">Coiled coil</keyword>
<feature type="compositionally biased region" description="Basic and acidic residues" evidence="2">
    <location>
        <begin position="447"/>
        <end position="467"/>
    </location>
</feature>
<evidence type="ECO:0000256" key="1">
    <source>
        <dbReference type="SAM" id="Coils"/>
    </source>
</evidence>
<feature type="compositionally biased region" description="Polar residues" evidence="2">
    <location>
        <begin position="409"/>
        <end position="421"/>
    </location>
</feature>
<gene>
    <name evidence="3" type="ORF">FBUS_02049</name>
</gene>
<comment type="caution">
    <text evidence="3">The sequence shown here is derived from an EMBL/GenBank/DDBJ whole genome shotgun (WGS) entry which is preliminary data.</text>
</comment>
<protein>
    <recommendedName>
        <fullName evidence="5">Basal body-orientation factor 1</fullName>
    </recommendedName>
</protein>